<organism evidence="2 3">
    <name type="scientific">Geoalkalibacter ferrihydriticus DSM 17813</name>
    <dbReference type="NCBI Taxonomy" id="1121915"/>
    <lineage>
        <taxon>Bacteria</taxon>
        <taxon>Pseudomonadati</taxon>
        <taxon>Thermodesulfobacteriota</taxon>
        <taxon>Desulfuromonadia</taxon>
        <taxon>Desulfuromonadales</taxon>
        <taxon>Geoalkalibacteraceae</taxon>
        <taxon>Geoalkalibacter</taxon>
    </lineage>
</organism>
<dbReference type="GO" id="GO:0006260">
    <property type="term" value="P:DNA replication"/>
    <property type="evidence" value="ECO:0007669"/>
    <property type="project" value="InterPro"/>
</dbReference>
<comment type="caution">
    <text evidence="2">The sequence shown here is derived from an EMBL/GenBank/DDBJ whole genome shotgun (WGS) entry which is preliminary data.</text>
</comment>
<dbReference type="RefSeq" id="WP_040095509.1">
    <property type="nucleotide sequence ID" value="NZ_JWJD01000001.1"/>
</dbReference>
<dbReference type="GO" id="GO:0008270">
    <property type="term" value="F:zinc ion binding"/>
    <property type="evidence" value="ECO:0007669"/>
    <property type="project" value="InterPro"/>
</dbReference>
<reference evidence="2 3" key="1">
    <citation type="submission" date="2014-12" db="EMBL/GenBank/DDBJ databases">
        <title>Genomes of Geoalkalibacter ferrihydriticus and Geoalkalibacter subterraneus, two haloalkaliphilic metal-reducing members of the Geobacteraceae.</title>
        <authorList>
            <person name="Badalamenti J.P."/>
            <person name="Torres C.I."/>
            <person name="Krajmalnik-Brown R."/>
            <person name="Bond D.R."/>
        </authorList>
    </citation>
    <scope>NUCLEOTIDE SEQUENCE [LARGE SCALE GENOMIC DNA]</scope>
    <source>
        <strain evidence="2 3">DSM 17813</strain>
    </source>
</reference>
<feature type="domain" description="Zinc finger CHC2-type" evidence="1">
    <location>
        <begin position="10"/>
        <end position="86"/>
    </location>
</feature>
<sequence>MDEKRRQMDEQIKDPQTIARVARDLGLRAEGKHFFCPSCHDAEAPMVIKDGHFQCFRCGVQGDVVGLVKLARKCDLESALEWLSQEID</sequence>
<dbReference type="SUPFAM" id="SSF57783">
    <property type="entry name" value="Zinc beta-ribbon"/>
    <property type="match status" value="1"/>
</dbReference>
<dbReference type="InterPro" id="IPR036977">
    <property type="entry name" value="DNA_primase_Znf_CHC2"/>
</dbReference>
<keyword evidence="3" id="KW-1185">Reference proteome</keyword>
<gene>
    <name evidence="2" type="ORF">GFER_01730</name>
</gene>
<dbReference type="GO" id="GO:0003677">
    <property type="term" value="F:DNA binding"/>
    <property type="evidence" value="ECO:0007669"/>
    <property type="project" value="InterPro"/>
</dbReference>
<evidence type="ECO:0000313" key="3">
    <source>
        <dbReference type="Proteomes" id="UP000035068"/>
    </source>
</evidence>
<protein>
    <recommendedName>
        <fullName evidence="1">Zinc finger CHC2-type domain-containing protein</fullName>
    </recommendedName>
</protein>
<dbReference type="Gene3D" id="3.90.580.10">
    <property type="entry name" value="Zinc finger, CHC2-type domain"/>
    <property type="match status" value="1"/>
</dbReference>
<evidence type="ECO:0000259" key="1">
    <source>
        <dbReference type="Pfam" id="PF01807"/>
    </source>
</evidence>
<dbReference type="AlphaFoldDB" id="A0A0C2HK72"/>
<name>A0A0C2HK72_9BACT</name>
<dbReference type="GO" id="GO:0003899">
    <property type="term" value="F:DNA-directed RNA polymerase activity"/>
    <property type="evidence" value="ECO:0007669"/>
    <property type="project" value="InterPro"/>
</dbReference>
<dbReference type="Proteomes" id="UP000035068">
    <property type="component" value="Unassembled WGS sequence"/>
</dbReference>
<accession>A0A0C2HK72</accession>
<dbReference type="InterPro" id="IPR002694">
    <property type="entry name" value="Znf_CHC2"/>
</dbReference>
<proteinExistence type="predicted"/>
<evidence type="ECO:0000313" key="2">
    <source>
        <dbReference type="EMBL" id="KIH77471.1"/>
    </source>
</evidence>
<dbReference type="Pfam" id="PF01807">
    <property type="entry name" value="Zn_ribbon_DnaG"/>
    <property type="match status" value="1"/>
</dbReference>
<dbReference type="EMBL" id="JWJD01000001">
    <property type="protein sequence ID" value="KIH77471.1"/>
    <property type="molecule type" value="Genomic_DNA"/>
</dbReference>